<accession>A0AAW1Q5F4</accession>
<dbReference type="FunFam" id="2.40.100.10:FF:000009">
    <property type="entry name" value="Peptidyl-prolyl cis-trans isomerase D"/>
    <property type="match status" value="1"/>
</dbReference>
<keyword evidence="6" id="KW-0677">Repeat</keyword>
<dbReference type="GO" id="GO:0016018">
    <property type="term" value="F:cyclosporin A binding"/>
    <property type="evidence" value="ECO:0007669"/>
    <property type="project" value="TreeGrafter"/>
</dbReference>
<sequence>MPPHRRSSDNPLVYFDVSIDGTVTGRVVFELFKDIVPKTAENFRQLCTGEAGTAPLSGLPMHFKGCIFHRIIKEFMIQGGDFTAGNGSGGESIYGEKFEDEGFELKHDKPGLLSMANAGPNTNGSQFFITTVPTPHLDGKHVVFGQVVQGYGVVRELENVATNESDQPEVHCHIAECGQLSVEELAAGSGVAGEEGDPYPAYPEDATVPEGEQELAFRSRAAEQVKARGNALFKEGDFQAAHRKYTKALRYLDTESLQTEGLSESDTEGLSTAALACLLNRAACSLKLGKPRDAMKDCSTVLEQQSDNVKALYRRGQAHLAVKEYDEALNDLKMGVKLEPNDKGVKAELLRVQKAKEAAKHRERAAYARMFG</sequence>
<dbReference type="SMART" id="SM00028">
    <property type="entry name" value="TPR"/>
    <property type="match status" value="3"/>
</dbReference>
<dbReference type="AlphaFoldDB" id="A0AAW1Q5F4"/>
<keyword evidence="9" id="KW-0413">Isomerase</keyword>
<keyword evidence="8" id="KW-0697">Rotamase</keyword>
<dbReference type="SUPFAM" id="SSF48452">
    <property type="entry name" value="TPR-like"/>
    <property type="match status" value="1"/>
</dbReference>
<comment type="similarity">
    <text evidence="3">Belongs to the cyclophilin-type PPIase family.</text>
</comment>
<dbReference type="Pfam" id="PF00515">
    <property type="entry name" value="TPR_1"/>
    <property type="match status" value="1"/>
</dbReference>
<dbReference type="SUPFAM" id="SSF50891">
    <property type="entry name" value="Cyclophilin-like"/>
    <property type="match status" value="1"/>
</dbReference>
<comment type="caution">
    <text evidence="12">The sequence shown here is derived from an EMBL/GenBank/DDBJ whole genome shotgun (WGS) entry which is preliminary data.</text>
</comment>
<dbReference type="EMBL" id="JALJOR010000006">
    <property type="protein sequence ID" value="KAK9815444.1"/>
    <property type="molecule type" value="Genomic_DNA"/>
</dbReference>
<dbReference type="PROSITE" id="PS50072">
    <property type="entry name" value="CSA_PPIASE_2"/>
    <property type="match status" value="1"/>
</dbReference>
<evidence type="ECO:0000313" key="12">
    <source>
        <dbReference type="EMBL" id="KAK9815444.1"/>
    </source>
</evidence>
<dbReference type="InterPro" id="IPR002130">
    <property type="entry name" value="Cyclophilin-type_PPIase_dom"/>
</dbReference>
<reference evidence="12 13" key="1">
    <citation type="journal article" date="2024" name="Nat. Commun.">
        <title>Phylogenomics reveals the evolutionary origins of lichenization in chlorophyte algae.</title>
        <authorList>
            <person name="Puginier C."/>
            <person name="Libourel C."/>
            <person name="Otte J."/>
            <person name="Skaloud P."/>
            <person name="Haon M."/>
            <person name="Grisel S."/>
            <person name="Petersen M."/>
            <person name="Berrin J.G."/>
            <person name="Delaux P.M."/>
            <person name="Dal Grande F."/>
            <person name="Keller J."/>
        </authorList>
    </citation>
    <scope>NUCLEOTIDE SEQUENCE [LARGE SCALE GENOMIC DNA]</scope>
    <source>
        <strain evidence="12 13">SAG 2043</strain>
    </source>
</reference>
<feature type="domain" description="PPIase cyclophilin-type" evidence="11">
    <location>
        <begin position="14"/>
        <end position="179"/>
    </location>
</feature>
<evidence type="ECO:0000256" key="6">
    <source>
        <dbReference type="ARBA" id="ARBA00022737"/>
    </source>
</evidence>
<dbReference type="Pfam" id="PF00160">
    <property type="entry name" value="Pro_isomerase"/>
    <property type="match status" value="1"/>
</dbReference>
<evidence type="ECO:0000256" key="10">
    <source>
        <dbReference type="PROSITE-ProRule" id="PRU00339"/>
    </source>
</evidence>
<comment type="subcellular location">
    <subcellularLocation>
        <location evidence="2">Cytoplasm</location>
    </subcellularLocation>
</comment>
<dbReference type="PANTHER" id="PTHR11071:SF561">
    <property type="entry name" value="PEPTIDYL-PROLYL CIS-TRANS ISOMERASE D-RELATED"/>
    <property type="match status" value="1"/>
</dbReference>
<dbReference type="PANTHER" id="PTHR11071">
    <property type="entry name" value="PEPTIDYL-PROLYL CIS-TRANS ISOMERASE"/>
    <property type="match status" value="1"/>
</dbReference>
<dbReference type="PROSITE" id="PS00170">
    <property type="entry name" value="CSA_PPIASE_1"/>
    <property type="match status" value="1"/>
</dbReference>
<evidence type="ECO:0000256" key="2">
    <source>
        <dbReference type="ARBA" id="ARBA00004496"/>
    </source>
</evidence>
<dbReference type="CDD" id="cd01926">
    <property type="entry name" value="cyclophilin_ABH_like"/>
    <property type="match status" value="1"/>
</dbReference>
<name>A0AAW1Q5F4_9CHLO</name>
<keyword evidence="7 10" id="KW-0802">TPR repeat</keyword>
<dbReference type="PRINTS" id="PR00153">
    <property type="entry name" value="CSAPPISMRASE"/>
</dbReference>
<dbReference type="GO" id="GO:0003755">
    <property type="term" value="F:peptidyl-prolyl cis-trans isomerase activity"/>
    <property type="evidence" value="ECO:0007669"/>
    <property type="project" value="UniProtKB-KW"/>
</dbReference>
<dbReference type="GO" id="GO:0006457">
    <property type="term" value="P:protein folding"/>
    <property type="evidence" value="ECO:0007669"/>
    <property type="project" value="InterPro"/>
</dbReference>
<proteinExistence type="inferred from homology"/>
<evidence type="ECO:0000256" key="7">
    <source>
        <dbReference type="ARBA" id="ARBA00022803"/>
    </source>
</evidence>
<dbReference type="Gene3D" id="1.25.40.10">
    <property type="entry name" value="Tetratricopeptide repeat domain"/>
    <property type="match status" value="1"/>
</dbReference>
<dbReference type="InterPro" id="IPR019734">
    <property type="entry name" value="TPR_rpt"/>
</dbReference>
<feature type="repeat" description="TPR" evidence="10">
    <location>
        <begin position="309"/>
        <end position="342"/>
    </location>
</feature>
<dbReference type="InterPro" id="IPR029000">
    <property type="entry name" value="Cyclophilin-like_dom_sf"/>
</dbReference>
<evidence type="ECO:0000256" key="5">
    <source>
        <dbReference type="ARBA" id="ARBA00022490"/>
    </source>
</evidence>
<dbReference type="GO" id="GO:0005829">
    <property type="term" value="C:cytosol"/>
    <property type="evidence" value="ECO:0007669"/>
    <property type="project" value="TreeGrafter"/>
</dbReference>
<evidence type="ECO:0000256" key="3">
    <source>
        <dbReference type="ARBA" id="ARBA00007365"/>
    </source>
</evidence>
<evidence type="ECO:0000259" key="11">
    <source>
        <dbReference type="PROSITE" id="PS50072"/>
    </source>
</evidence>
<dbReference type="Proteomes" id="UP001489004">
    <property type="component" value="Unassembled WGS sequence"/>
</dbReference>
<evidence type="ECO:0000313" key="13">
    <source>
        <dbReference type="Proteomes" id="UP001489004"/>
    </source>
</evidence>
<keyword evidence="5" id="KW-0963">Cytoplasm</keyword>
<dbReference type="InterPro" id="IPR020892">
    <property type="entry name" value="Cyclophilin-type_PPIase_CS"/>
</dbReference>
<dbReference type="PROSITE" id="PS50005">
    <property type="entry name" value="TPR"/>
    <property type="match status" value="1"/>
</dbReference>
<evidence type="ECO:0000256" key="1">
    <source>
        <dbReference type="ARBA" id="ARBA00000971"/>
    </source>
</evidence>
<comment type="catalytic activity">
    <reaction evidence="1">
        <text>[protein]-peptidylproline (omega=180) = [protein]-peptidylproline (omega=0)</text>
        <dbReference type="Rhea" id="RHEA:16237"/>
        <dbReference type="Rhea" id="RHEA-COMP:10747"/>
        <dbReference type="Rhea" id="RHEA-COMP:10748"/>
        <dbReference type="ChEBI" id="CHEBI:83833"/>
        <dbReference type="ChEBI" id="CHEBI:83834"/>
        <dbReference type="EC" id="5.2.1.8"/>
    </reaction>
</comment>
<evidence type="ECO:0000256" key="4">
    <source>
        <dbReference type="ARBA" id="ARBA00013194"/>
    </source>
</evidence>
<evidence type="ECO:0000256" key="8">
    <source>
        <dbReference type="ARBA" id="ARBA00023110"/>
    </source>
</evidence>
<dbReference type="EC" id="5.2.1.8" evidence="4"/>
<organism evidence="12 13">
    <name type="scientific">[Myrmecia] bisecta</name>
    <dbReference type="NCBI Taxonomy" id="41462"/>
    <lineage>
        <taxon>Eukaryota</taxon>
        <taxon>Viridiplantae</taxon>
        <taxon>Chlorophyta</taxon>
        <taxon>core chlorophytes</taxon>
        <taxon>Trebouxiophyceae</taxon>
        <taxon>Trebouxiales</taxon>
        <taxon>Trebouxiaceae</taxon>
        <taxon>Myrmecia</taxon>
    </lineage>
</organism>
<gene>
    <name evidence="12" type="ORF">WJX72_003733</name>
</gene>
<dbReference type="Gene3D" id="2.40.100.10">
    <property type="entry name" value="Cyclophilin-like"/>
    <property type="match status" value="1"/>
</dbReference>
<keyword evidence="13" id="KW-1185">Reference proteome</keyword>
<evidence type="ECO:0000256" key="9">
    <source>
        <dbReference type="ARBA" id="ARBA00023235"/>
    </source>
</evidence>
<dbReference type="InterPro" id="IPR011990">
    <property type="entry name" value="TPR-like_helical_dom_sf"/>
</dbReference>
<protein>
    <recommendedName>
        <fullName evidence="4">peptidylprolyl isomerase</fullName>
        <ecNumber evidence="4">5.2.1.8</ecNumber>
    </recommendedName>
</protein>
<dbReference type="FunFam" id="1.25.40.10:FF:000029">
    <property type="entry name" value="peptidyl-prolyl cis-trans isomerase D"/>
    <property type="match status" value="1"/>
</dbReference>